<evidence type="ECO:0000313" key="4">
    <source>
        <dbReference type="Proteomes" id="UP000295280"/>
    </source>
</evidence>
<accession>A0A9Q8CNI4</accession>
<comment type="caution">
    <text evidence="3">The sequence shown here is derived from an EMBL/GenBank/DDBJ whole genome shotgun (WGS) entry which is preliminary data.</text>
</comment>
<evidence type="ECO:0000313" key="3">
    <source>
        <dbReference type="EMBL" id="TDM04397.1"/>
    </source>
</evidence>
<proteinExistence type="predicted"/>
<gene>
    <name evidence="3" type="ORF">ERX40_04305</name>
</gene>
<dbReference type="PANTHER" id="PTHR43861">
    <property type="entry name" value="TRANS-ACONITATE 2-METHYLTRANSFERASE-RELATED"/>
    <property type="match status" value="1"/>
</dbReference>
<dbReference type="OrthoDB" id="9811589at2"/>
<dbReference type="SUPFAM" id="SSF53335">
    <property type="entry name" value="S-adenosyl-L-methionine-dependent methyltransferases"/>
    <property type="match status" value="1"/>
</dbReference>
<dbReference type="RefSeq" id="WP_133417258.1">
    <property type="nucleotide sequence ID" value="NZ_SCWD01000001.1"/>
</dbReference>
<dbReference type="Gene3D" id="3.40.50.150">
    <property type="entry name" value="Vaccinia Virus protein VP39"/>
    <property type="match status" value="1"/>
</dbReference>
<protein>
    <submittedName>
        <fullName evidence="3">Class I SAM-dependent methyltransferase</fullName>
    </submittedName>
</protein>
<keyword evidence="3" id="KW-0489">Methyltransferase</keyword>
<keyword evidence="1" id="KW-0808">Transferase</keyword>
<dbReference type="InterPro" id="IPR041698">
    <property type="entry name" value="Methyltransf_25"/>
</dbReference>
<feature type="domain" description="Methyltransferase" evidence="2">
    <location>
        <begin position="36"/>
        <end position="126"/>
    </location>
</feature>
<dbReference type="Gene3D" id="2.20.25.110">
    <property type="entry name" value="S-adenosyl-L-methionine-dependent methyltransferases"/>
    <property type="match status" value="1"/>
</dbReference>
<name>A0A9Q8CNI4_9STAP</name>
<dbReference type="InterPro" id="IPR029063">
    <property type="entry name" value="SAM-dependent_MTases_sf"/>
</dbReference>
<reference evidence="3 4" key="1">
    <citation type="submission" date="2019-01" db="EMBL/GenBank/DDBJ databases">
        <title>Draft genome sequences of the type strains of six Macrococcus species.</title>
        <authorList>
            <person name="Mazhar S."/>
            <person name="Altermann E."/>
            <person name="Hill C."/>
            <person name="Mcauliffe O."/>
        </authorList>
    </citation>
    <scope>NUCLEOTIDE SEQUENCE [LARGE SCALE GENOMIC DNA]</scope>
    <source>
        <strain evidence="3 4">ATCC 51828</strain>
    </source>
</reference>
<organism evidence="3 4">
    <name type="scientific">Macrococcus carouselicus</name>
    <dbReference type="NCBI Taxonomy" id="69969"/>
    <lineage>
        <taxon>Bacteria</taxon>
        <taxon>Bacillati</taxon>
        <taxon>Bacillota</taxon>
        <taxon>Bacilli</taxon>
        <taxon>Bacillales</taxon>
        <taxon>Staphylococcaceae</taxon>
        <taxon>Macrococcus</taxon>
    </lineage>
</organism>
<dbReference type="Proteomes" id="UP000295280">
    <property type="component" value="Unassembled WGS sequence"/>
</dbReference>
<dbReference type="AlphaFoldDB" id="A0A9Q8CNI4"/>
<dbReference type="CDD" id="cd02440">
    <property type="entry name" value="AdoMet_MTases"/>
    <property type="match status" value="1"/>
</dbReference>
<evidence type="ECO:0000256" key="1">
    <source>
        <dbReference type="ARBA" id="ARBA00022679"/>
    </source>
</evidence>
<dbReference type="GO" id="GO:0008168">
    <property type="term" value="F:methyltransferase activity"/>
    <property type="evidence" value="ECO:0007669"/>
    <property type="project" value="UniProtKB-KW"/>
</dbReference>
<dbReference type="GO" id="GO:0032259">
    <property type="term" value="P:methylation"/>
    <property type="evidence" value="ECO:0007669"/>
    <property type="project" value="UniProtKB-KW"/>
</dbReference>
<keyword evidence="4" id="KW-1185">Reference proteome</keyword>
<sequence>MVYEAFALLYDELTYDQPYDQWLKLTAPYLDAANSVLDLGCGTGSFTTLLPRHLERVGVDLSADMLTVAAAKDASIQWLVQNITELQLDKTFDVITCYCDSLNYITEEDDLDSLFARVAEHLSDDGVFLFDVHSLWKMDYLFAGQTYCDETDRITYLWQTEPGEAPHSVYHDMSFFVLEHDGRYSRYDESHYQRTYSVSFYENLLSRHHLTVDRVFADFDINQTEVEESERIFYVVRKFHKS</sequence>
<dbReference type="EMBL" id="SCWD01000001">
    <property type="protein sequence ID" value="TDM04397.1"/>
    <property type="molecule type" value="Genomic_DNA"/>
</dbReference>
<dbReference type="Pfam" id="PF13649">
    <property type="entry name" value="Methyltransf_25"/>
    <property type="match status" value="1"/>
</dbReference>
<evidence type="ECO:0000259" key="2">
    <source>
        <dbReference type="Pfam" id="PF13649"/>
    </source>
</evidence>